<dbReference type="RefSeq" id="WP_346758218.1">
    <property type="nucleotide sequence ID" value="NZ_JAUJEB010000001.1"/>
</dbReference>
<evidence type="ECO:0000313" key="1">
    <source>
        <dbReference type="EMBL" id="MDN5212901.1"/>
    </source>
</evidence>
<proteinExistence type="predicted"/>
<gene>
    <name evidence="1" type="ORF">QQ020_12620</name>
</gene>
<dbReference type="Gene3D" id="2.40.30.100">
    <property type="entry name" value="AF2212/PG0164-like"/>
    <property type="match status" value="1"/>
</dbReference>
<dbReference type="InterPro" id="IPR037079">
    <property type="entry name" value="AF2212/PG0164-like_sf"/>
</dbReference>
<sequence length="157" mass="17745">MKVNFKAKIYKVDINACADVPKAITEKMQPKKGYIKVKGTINGYDFTKTLVPVKNAPYRLYVNIPMLKGGKVNVGETASFAIEQDFQVIEKEYPMPAALLQQLKISKTLEDFNGLTPSAKKGILKYLNSVKTEETLQKNIKKLIQKLLNKEKNIRLP</sequence>
<dbReference type="Proteomes" id="UP001172083">
    <property type="component" value="Unassembled WGS sequence"/>
</dbReference>
<keyword evidence="2" id="KW-1185">Reference proteome</keyword>
<evidence type="ECO:0000313" key="2">
    <source>
        <dbReference type="Proteomes" id="UP001172083"/>
    </source>
</evidence>
<dbReference type="Pfam" id="PF08922">
    <property type="entry name" value="DUF1905"/>
    <property type="match status" value="1"/>
</dbReference>
<name>A0ABT8L941_9BACT</name>
<reference evidence="1" key="1">
    <citation type="submission" date="2023-06" db="EMBL/GenBank/DDBJ databases">
        <title>Genomic of Agaribacillus aureum.</title>
        <authorList>
            <person name="Wang G."/>
        </authorList>
    </citation>
    <scope>NUCLEOTIDE SEQUENCE</scope>
    <source>
        <strain evidence="1">BMA12</strain>
    </source>
</reference>
<accession>A0ABT8L941</accession>
<protein>
    <submittedName>
        <fullName evidence="1">YdeI/OmpD-associated family protein</fullName>
    </submittedName>
</protein>
<organism evidence="1 2">
    <name type="scientific">Agaribacillus aureus</name>
    <dbReference type="NCBI Taxonomy" id="3051825"/>
    <lineage>
        <taxon>Bacteria</taxon>
        <taxon>Pseudomonadati</taxon>
        <taxon>Bacteroidota</taxon>
        <taxon>Cytophagia</taxon>
        <taxon>Cytophagales</taxon>
        <taxon>Splendidivirgaceae</taxon>
        <taxon>Agaribacillus</taxon>
    </lineage>
</organism>
<comment type="caution">
    <text evidence="1">The sequence shown here is derived from an EMBL/GenBank/DDBJ whole genome shotgun (WGS) entry which is preliminary data.</text>
</comment>
<dbReference type="InterPro" id="IPR015018">
    <property type="entry name" value="DUF1905"/>
</dbReference>
<dbReference type="EMBL" id="JAUJEB010000001">
    <property type="protein sequence ID" value="MDN5212901.1"/>
    <property type="molecule type" value="Genomic_DNA"/>
</dbReference>
<dbReference type="Pfam" id="PF13376">
    <property type="entry name" value="OmdA"/>
    <property type="match status" value="1"/>
</dbReference>
<dbReference type="SUPFAM" id="SSF141694">
    <property type="entry name" value="AF2212/PG0164-like"/>
    <property type="match status" value="1"/>
</dbReference>